<dbReference type="Proteomes" id="UP000431744">
    <property type="component" value="Unassembled WGS sequence"/>
</dbReference>
<sequence length="102" mass="10839">MPDPKPHEPEAYEPETNPNVPWYERGGFTTIAMISLVLGLVCWLAIGGGAVFGDFSLVRGFLPFPAFGGLVFGLLGFLGPWRIVAGAGALLNLAAVVFAMFL</sequence>
<keyword evidence="3" id="KW-1185">Reference proteome</keyword>
<dbReference type="EMBL" id="WBJY01000004">
    <property type="protein sequence ID" value="KAB1646875.1"/>
    <property type="molecule type" value="Genomic_DNA"/>
</dbReference>
<proteinExistence type="predicted"/>
<keyword evidence="1" id="KW-0472">Membrane</keyword>
<feature type="transmembrane region" description="Helical" evidence="1">
    <location>
        <begin position="31"/>
        <end position="53"/>
    </location>
</feature>
<dbReference type="RefSeq" id="WP_158030041.1">
    <property type="nucleotide sequence ID" value="NZ_BMHG01000002.1"/>
</dbReference>
<comment type="caution">
    <text evidence="2">The sequence shown here is derived from an EMBL/GenBank/DDBJ whole genome shotgun (WGS) entry which is preliminary data.</text>
</comment>
<keyword evidence="1" id="KW-0812">Transmembrane</keyword>
<dbReference type="AlphaFoldDB" id="A0A6H9WNP5"/>
<gene>
    <name evidence="2" type="ORF">F8O04_14210</name>
</gene>
<organism evidence="2 3">
    <name type="scientific">Pseudoclavibacter endophyticus</name>
    <dbReference type="NCBI Taxonomy" id="1778590"/>
    <lineage>
        <taxon>Bacteria</taxon>
        <taxon>Bacillati</taxon>
        <taxon>Actinomycetota</taxon>
        <taxon>Actinomycetes</taxon>
        <taxon>Micrococcales</taxon>
        <taxon>Microbacteriaceae</taxon>
        <taxon>Pseudoclavibacter</taxon>
    </lineage>
</organism>
<dbReference type="OrthoDB" id="9985306at2"/>
<name>A0A6H9WNP5_9MICO</name>
<evidence type="ECO:0000313" key="2">
    <source>
        <dbReference type="EMBL" id="KAB1646875.1"/>
    </source>
</evidence>
<protein>
    <submittedName>
        <fullName evidence="2">Uncharacterized protein</fullName>
    </submittedName>
</protein>
<reference evidence="2 3" key="1">
    <citation type="submission" date="2019-09" db="EMBL/GenBank/DDBJ databases">
        <title>Phylogeny of genus Pseudoclavibacter and closely related genus.</title>
        <authorList>
            <person name="Li Y."/>
        </authorList>
    </citation>
    <scope>NUCLEOTIDE SEQUENCE [LARGE SCALE GENOMIC DNA]</scope>
    <source>
        <strain evidence="2 3">EGI 60007</strain>
    </source>
</reference>
<evidence type="ECO:0000313" key="3">
    <source>
        <dbReference type="Proteomes" id="UP000431744"/>
    </source>
</evidence>
<feature type="transmembrane region" description="Helical" evidence="1">
    <location>
        <begin position="83"/>
        <end position="101"/>
    </location>
</feature>
<accession>A0A6H9WNP5</accession>
<evidence type="ECO:0000256" key="1">
    <source>
        <dbReference type="SAM" id="Phobius"/>
    </source>
</evidence>
<feature type="transmembrane region" description="Helical" evidence="1">
    <location>
        <begin position="60"/>
        <end position="77"/>
    </location>
</feature>
<keyword evidence="1" id="KW-1133">Transmembrane helix</keyword>